<comment type="caution">
    <text evidence="3">The sequence shown here is derived from an EMBL/GenBank/DDBJ whole genome shotgun (WGS) entry which is preliminary data.</text>
</comment>
<gene>
    <name evidence="3" type="ORF">N7468_008648</name>
</gene>
<dbReference type="GO" id="GO:0004479">
    <property type="term" value="F:methionyl-tRNA formyltransferase activity"/>
    <property type="evidence" value="ECO:0007669"/>
    <property type="project" value="UniProtKB-EC"/>
</dbReference>
<dbReference type="InterPro" id="IPR036477">
    <property type="entry name" value="Formyl_transf_N_sf"/>
</dbReference>
<dbReference type="RefSeq" id="XP_058328289.1">
    <property type="nucleotide sequence ID" value="XM_058477944.1"/>
</dbReference>
<reference evidence="3" key="1">
    <citation type="submission" date="2022-11" db="EMBL/GenBank/DDBJ databases">
        <authorList>
            <person name="Petersen C."/>
        </authorList>
    </citation>
    <scope>NUCLEOTIDE SEQUENCE</scope>
    <source>
        <strain evidence="3">IBT 19713</strain>
    </source>
</reference>
<name>A0A9W9TII9_9EURO</name>
<dbReference type="InterPro" id="IPR002376">
    <property type="entry name" value="Formyl_transf_N"/>
</dbReference>
<accession>A0A9W9TII9</accession>
<evidence type="ECO:0000256" key="1">
    <source>
        <dbReference type="ARBA" id="ARBA00012261"/>
    </source>
</evidence>
<dbReference type="CDD" id="cd08646">
    <property type="entry name" value="FMT_core_Met-tRNA-FMT_N"/>
    <property type="match status" value="1"/>
</dbReference>
<feature type="domain" description="Formyl transferase N-terminal" evidence="2">
    <location>
        <begin position="36"/>
        <end position="192"/>
    </location>
</feature>
<dbReference type="EC" id="2.1.2.9" evidence="1"/>
<evidence type="ECO:0000259" key="2">
    <source>
        <dbReference type="Pfam" id="PF00551"/>
    </source>
</evidence>
<proteinExistence type="predicted"/>
<organism evidence="3 4">
    <name type="scientific">Penicillium chermesinum</name>
    <dbReference type="NCBI Taxonomy" id="63820"/>
    <lineage>
        <taxon>Eukaryota</taxon>
        <taxon>Fungi</taxon>
        <taxon>Dikarya</taxon>
        <taxon>Ascomycota</taxon>
        <taxon>Pezizomycotina</taxon>
        <taxon>Eurotiomycetes</taxon>
        <taxon>Eurotiomycetidae</taxon>
        <taxon>Eurotiales</taxon>
        <taxon>Aspergillaceae</taxon>
        <taxon>Penicillium</taxon>
    </lineage>
</organism>
<dbReference type="Pfam" id="PF00551">
    <property type="entry name" value="Formyl_trans_N"/>
    <property type="match status" value="1"/>
</dbReference>
<dbReference type="Proteomes" id="UP001150941">
    <property type="component" value="Unassembled WGS sequence"/>
</dbReference>
<evidence type="ECO:0000313" key="3">
    <source>
        <dbReference type="EMBL" id="KAJ5224106.1"/>
    </source>
</evidence>
<dbReference type="PANTHER" id="PTHR11138">
    <property type="entry name" value="METHIONYL-TRNA FORMYLTRANSFERASE"/>
    <property type="match status" value="1"/>
</dbReference>
<dbReference type="PANTHER" id="PTHR11138:SF5">
    <property type="entry name" value="METHIONYL-TRNA FORMYLTRANSFERASE, MITOCHONDRIAL"/>
    <property type="match status" value="1"/>
</dbReference>
<keyword evidence="4" id="KW-1185">Reference proteome</keyword>
<dbReference type="Gene3D" id="3.40.50.12230">
    <property type="match status" value="1"/>
</dbReference>
<protein>
    <recommendedName>
        <fullName evidence="1">methionyl-tRNA formyltransferase</fullName>
        <ecNumber evidence="1">2.1.2.9</ecNumber>
    </recommendedName>
</protein>
<dbReference type="SUPFAM" id="SSF53328">
    <property type="entry name" value="Formyltransferase"/>
    <property type="match status" value="1"/>
</dbReference>
<dbReference type="OrthoDB" id="10268103at2759"/>
<dbReference type="EMBL" id="JAPQKS010000006">
    <property type="protein sequence ID" value="KAJ5224106.1"/>
    <property type="molecule type" value="Genomic_DNA"/>
</dbReference>
<sequence>MRLMQGPGAFALCRQPFSIKFPARRFYSSRYYDPLRILFCGSDDFSIASLNALHAYHLRQPSRVASIDVVCRPGKRVGRGLKEIREVPIKAAASALSLPIHEIDTFTGWAPPVTSNGPINLIIAVSFGLFVPPRILNNASYGGLNVHPSMLPDFRGPAPLHHTLMAGRTTTGVTLQTLHHKSFDHGLIISQTPSPGFSIPNPDSCDVPELLNLVSPKGAELLVDGIDRGLFVPPVKDVGWKPDGKTHLIHAGKIKPENRHIDWAVWTKQDIERRNRVLGTGSLWSKALVAKKSAQTEFDHKRVILTDLEEVEPPQGCDSFPVVPGQPFTNSPHPVQPKKGRALYVLTQDKKILRINRMKVEGEPVTDGLQAAIKALYAAVKGSQLILPHLQKEPQFTQIGIEVFRRFFALYRSVNGTLEEISDKRKQIKALLRDLAFLASVPDIQVDREHIQACRQVLEKMAQVLDSSKGKGKRHIIPNIKAAIRVVKVEKKLEQQVSQQICMLQGLQLDIDVHITQQLQSIKQQLEAVILLWKPLLEGPGMQMPKDMGYPWETEFLDLLGHKFKSRELPGLGLIKKSQVELWTADNKTKLDKDT</sequence>
<dbReference type="InterPro" id="IPR041711">
    <property type="entry name" value="Met-tRNA-FMT_N"/>
</dbReference>
<evidence type="ECO:0000313" key="4">
    <source>
        <dbReference type="Proteomes" id="UP001150941"/>
    </source>
</evidence>
<reference evidence="3" key="2">
    <citation type="journal article" date="2023" name="IMA Fungus">
        <title>Comparative genomic study of the Penicillium genus elucidates a diverse pangenome and 15 lateral gene transfer events.</title>
        <authorList>
            <person name="Petersen C."/>
            <person name="Sorensen T."/>
            <person name="Nielsen M.R."/>
            <person name="Sondergaard T.E."/>
            <person name="Sorensen J.L."/>
            <person name="Fitzpatrick D.A."/>
            <person name="Frisvad J.C."/>
            <person name="Nielsen K.L."/>
        </authorList>
    </citation>
    <scope>NUCLEOTIDE SEQUENCE</scope>
    <source>
        <strain evidence="3">IBT 19713</strain>
    </source>
</reference>
<dbReference type="AlphaFoldDB" id="A0A9W9TII9"/>
<dbReference type="GO" id="GO:0005739">
    <property type="term" value="C:mitochondrion"/>
    <property type="evidence" value="ECO:0007669"/>
    <property type="project" value="TreeGrafter"/>
</dbReference>
<dbReference type="GeneID" id="83205247"/>